<dbReference type="AlphaFoldDB" id="A0A285LRW1"/>
<dbReference type="STRING" id="1379680.GCA_001612615_06213"/>
<keyword evidence="3" id="KW-0963">Cytoplasm</keyword>
<sequence>MLEVRSWRFTALEFRTLWESTGRDVLPYPLRHRHTTEFAEDTMRLRQAAARSLHSQLDDGLVRAVEVLLAPQARVELAGFAGPRRERKLRAHAGVHHEHGAIAVQEPGQDHDHGGDVTLRLLPAGDVARAVVDALPDRGPGRGRQLQVSATELEQPRPHVRDAWKPTPREEFEKFFTNAMTLVAHVGVYAMGSPDNRHLHGRKDFQINDVENDGRYVTFGSDLLTVKPSTADRITATLRQMIARTVDEVRGGVHLPF</sequence>
<dbReference type="Pfam" id="PF14011">
    <property type="entry name" value="ESX-1_EspG"/>
    <property type="match status" value="1"/>
</dbReference>
<dbReference type="RefSeq" id="WP_097246571.1">
    <property type="nucleotide sequence ID" value="NZ_OBEG01000004.1"/>
</dbReference>
<keyword evidence="4" id="KW-0143">Chaperone</keyword>
<accession>A0A285LRW1</accession>
<evidence type="ECO:0000256" key="3">
    <source>
        <dbReference type="ARBA" id="ARBA00022490"/>
    </source>
</evidence>
<proteinExistence type="inferred from homology"/>
<evidence type="ECO:0000313" key="5">
    <source>
        <dbReference type="EMBL" id="SNY87674.1"/>
    </source>
</evidence>
<evidence type="ECO:0000313" key="6">
    <source>
        <dbReference type="Proteomes" id="UP000219565"/>
    </source>
</evidence>
<evidence type="ECO:0000256" key="4">
    <source>
        <dbReference type="ARBA" id="ARBA00023186"/>
    </source>
</evidence>
<evidence type="ECO:0000256" key="1">
    <source>
        <dbReference type="ARBA" id="ARBA00004496"/>
    </source>
</evidence>
<comment type="similarity">
    <text evidence="2">Belongs to the EspG family.</text>
</comment>
<dbReference type="Proteomes" id="UP000219565">
    <property type="component" value="Unassembled WGS sequence"/>
</dbReference>
<dbReference type="EMBL" id="OBEG01000004">
    <property type="protein sequence ID" value="SNY87674.1"/>
    <property type="molecule type" value="Genomic_DNA"/>
</dbReference>
<dbReference type="InterPro" id="IPR025734">
    <property type="entry name" value="EspG"/>
</dbReference>
<organism evidence="5 6">
    <name type="scientific">Nocardia amikacinitolerans</name>
    <dbReference type="NCBI Taxonomy" id="756689"/>
    <lineage>
        <taxon>Bacteria</taxon>
        <taxon>Bacillati</taxon>
        <taxon>Actinomycetota</taxon>
        <taxon>Actinomycetes</taxon>
        <taxon>Mycobacteriales</taxon>
        <taxon>Nocardiaceae</taxon>
        <taxon>Nocardia</taxon>
    </lineage>
</organism>
<name>A0A285LRW1_9NOCA</name>
<protein>
    <submittedName>
        <fullName evidence="5">EspG family protein</fullName>
    </submittedName>
</protein>
<gene>
    <name evidence="5" type="ORF">SAMN04244553_4624</name>
</gene>
<dbReference type="OrthoDB" id="4532341at2"/>
<reference evidence="5 6" key="1">
    <citation type="submission" date="2017-09" db="EMBL/GenBank/DDBJ databases">
        <authorList>
            <person name="Ehlers B."/>
            <person name="Leendertz F.H."/>
        </authorList>
    </citation>
    <scope>NUCLEOTIDE SEQUENCE [LARGE SCALE GENOMIC DNA]</scope>
    <source>
        <strain evidence="5 6">DSM 45537</strain>
    </source>
</reference>
<comment type="subcellular location">
    <subcellularLocation>
        <location evidence="1">Cytoplasm</location>
    </subcellularLocation>
</comment>
<evidence type="ECO:0000256" key="2">
    <source>
        <dbReference type="ARBA" id="ARBA00006411"/>
    </source>
</evidence>
<keyword evidence="6" id="KW-1185">Reference proteome</keyword>